<dbReference type="InterPro" id="IPR010432">
    <property type="entry name" value="RDD"/>
</dbReference>
<feature type="transmembrane region" description="Helical" evidence="6">
    <location>
        <begin position="29"/>
        <end position="50"/>
    </location>
</feature>
<evidence type="ECO:0000256" key="2">
    <source>
        <dbReference type="ARBA" id="ARBA00022475"/>
    </source>
</evidence>
<evidence type="ECO:0000256" key="1">
    <source>
        <dbReference type="ARBA" id="ARBA00004651"/>
    </source>
</evidence>
<sequence length="161" mass="18319">MQTSLPNSTPQQDFLAPFVEETSVRFAGFWLRFAAVIIDLFILIVVNLALGSIENLPSFTIYEWTESFNYTLGIDAEWVFNFLYYTIFESSNWQGTLGKRVLGLKVTDLEGKRISFLRAIGRHFAQYLSAITLAIGYMMAGWTEKKQALHDMIASTLVVQD</sequence>
<keyword evidence="2" id="KW-1003">Cell membrane</keyword>
<reference evidence="8 9" key="1">
    <citation type="submission" date="2019-11" db="EMBL/GenBank/DDBJ databases">
        <authorList>
            <person name="Im W.T."/>
        </authorList>
    </citation>
    <scope>NUCLEOTIDE SEQUENCE [LARGE SCALE GENOMIC DNA]</scope>
    <source>
        <strain evidence="8 9">SB-02</strain>
    </source>
</reference>
<evidence type="ECO:0000256" key="3">
    <source>
        <dbReference type="ARBA" id="ARBA00022692"/>
    </source>
</evidence>
<protein>
    <submittedName>
        <fullName evidence="8">RDD family protein</fullName>
    </submittedName>
</protein>
<accession>A0A6I6GAA1</accession>
<feature type="transmembrane region" description="Helical" evidence="6">
    <location>
        <begin position="124"/>
        <end position="142"/>
    </location>
</feature>
<dbReference type="Proteomes" id="UP000426027">
    <property type="component" value="Chromosome"/>
</dbReference>
<dbReference type="GO" id="GO:0005886">
    <property type="term" value="C:plasma membrane"/>
    <property type="evidence" value="ECO:0007669"/>
    <property type="project" value="UniProtKB-SubCell"/>
</dbReference>
<evidence type="ECO:0000313" key="9">
    <source>
        <dbReference type="Proteomes" id="UP000426027"/>
    </source>
</evidence>
<dbReference type="KEGG" id="fls:GLV81_10730"/>
<comment type="subcellular location">
    <subcellularLocation>
        <location evidence="1">Cell membrane</location>
        <topology evidence="1">Multi-pass membrane protein</topology>
    </subcellularLocation>
</comment>
<dbReference type="RefSeq" id="WP_157478866.1">
    <property type="nucleotide sequence ID" value="NZ_CP046566.1"/>
</dbReference>
<dbReference type="PANTHER" id="PTHR36115:SF4">
    <property type="entry name" value="MEMBRANE PROTEIN"/>
    <property type="match status" value="1"/>
</dbReference>
<organism evidence="8 9">
    <name type="scientific">Phnomibacter ginsenosidimutans</name>
    <dbReference type="NCBI Taxonomy" id="2676868"/>
    <lineage>
        <taxon>Bacteria</taxon>
        <taxon>Pseudomonadati</taxon>
        <taxon>Bacteroidota</taxon>
        <taxon>Chitinophagia</taxon>
        <taxon>Chitinophagales</taxon>
        <taxon>Chitinophagaceae</taxon>
        <taxon>Phnomibacter</taxon>
    </lineage>
</organism>
<evidence type="ECO:0000256" key="5">
    <source>
        <dbReference type="ARBA" id="ARBA00023136"/>
    </source>
</evidence>
<dbReference type="InterPro" id="IPR051791">
    <property type="entry name" value="Pra-immunoreactive"/>
</dbReference>
<dbReference type="AlphaFoldDB" id="A0A6I6GAA1"/>
<dbReference type="EMBL" id="CP046566">
    <property type="protein sequence ID" value="QGW28513.1"/>
    <property type="molecule type" value="Genomic_DNA"/>
</dbReference>
<keyword evidence="4 6" id="KW-1133">Transmembrane helix</keyword>
<dbReference type="PANTHER" id="PTHR36115">
    <property type="entry name" value="PROLINE-RICH ANTIGEN HOMOLOG-RELATED"/>
    <property type="match status" value="1"/>
</dbReference>
<proteinExistence type="predicted"/>
<feature type="domain" description="RDD" evidence="7">
    <location>
        <begin position="27"/>
        <end position="154"/>
    </location>
</feature>
<dbReference type="Pfam" id="PF06271">
    <property type="entry name" value="RDD"/>
    <property type="match status" value="1"/>
</dbReference>
<gene>
    <name evidence="8" type="ORF">GLV81_10730</name>
</gene>
<evidence type="ECO:0000313" key="8">
    <source>
        <dbReference type="EMBL" id="QGW28513.1"/>
    </source>
</evidence>
<keyword evidence="3 6" id="KW-0812">Transmembrane</keyword>
<keyword evidence="5 6" id="KW-0472">Membrane</keyword>
<keyword evidence="9" id="KW-1185">Reference proteome</keyword>
<evidence type="ECO:0000256" key="4">
    <source>
        <dbReference type="ARBA" id="ARBA00022989"/>
    </source>
</evidence>
<evidence type="ECO:0000259" key="7">
    <source>
        <dbReference type="Pfam" id="PF06271"/>
    </source>
</evidence>
<name>A0A6I6GAA1_9BACT</name>
<evidence type="ECO:0000256" key="6">
    <source>
        <dbReference type="SAM" id="Phobius"/>
    </source>
</evidence>